<feature type="domain" description="FAD-binding PCMH-type" evidence="8">
    <location>
        <begin position="33"/>
        <end position="269"/>
    </location>
</feature>
<dbReference type="GO" id="GO:0008720">
    <property type="term" value="F:D-lactate dehydrogenase (NAD+) activity"/>
    <property type="evidence" value="ECO:0007669"/>
    <property type="project" value="TreeGrafter"/>
</dbReference>
<dbReference type="EC" id="1.1.2.4" evidence="7"/>
<proteinExistence type="inferred from homology"/>
<keyword evidence="4" id="KW-0274">FAD</keyword>
<accession>A0A4Q0AJR6</accession>
<dbReference type="Proteomes" id="UP000289269">
    <property type="component" value="Unassembled WGS sequence"/>
</dbReference>
<keyword evidence="6" id="KW-0560">Oxidoreductase</keyword>
<keyword evidence="10" id="KW-1185">Reference proteome</keyword>
<dbReference type="AlphaFoldDB" id="A0A4Q0AJR6"/>
<dbReference type="GO" id="GO:0071949">
    <property type="term" value="F:FAD binding"/>
    <property type="evidence" value="ECO:0007669"/>
    <property type="project" value="InterPro"/>
</dbReference>
<dbReference type="EMBL" id="SCKW01000004">
    <property type="protein sequence ID" value="RWZ79687.1"/>
    <property type="molecule type" value="Genomic_DNA"/>
</dbReference>
<evidence type="ECO:0000259" key="8">
    <source>
        <dbReference type="PROSITE" id="PS51387"/>
    </source>
</evidence>
<evidence type="ECO:0000256" key="2">
    <source>
        <dbReference type="ARBA" id="ARBA00008000"/>
    </source>
</evidence>
<dbReference type="InterPro" id="IPR036318">
    <property type="entry name" value="FAD-bd_PCMH-like_sf"/>
</dbReference>
<dbReference type="PANTHER" id="PTHR11748">
    <property type="entry name" value="D-LACTATE DEHYDROGENASE"/>
    <property type="match status" value="1"/>
</dbReference>
<dbReference type="InterPro" id="IPR016171">
    <property type="entry name" value="Vanillyl_alc_oxidase_C-sub2"/>
</dbReference>
<protein>
    <recommendedName>
        <fullName evidence="7">D-lactate dehydrogenase (cytochrome)</fullName>
        <ecNumber evidence="7">1.1.2.4</ecNumber>
    </recommendedName>
</protein>
<dbReference type="GO" id="GO:0004458">
    <property type="term" value="F:D-lactate dehydrogenase (cytochrome) activity"/>
    <property type="evidence" value="ECO:0007669"/>
    <property type="project" value="UniProtKB-EC"/>
</dbReference>
<evidence type="ECO:0000256" key="6">
    <source>
        <dbReference type="ARBA" id="ARBA00023002"/>
    </source>
</evidence>
<organism evidence="9 10">
    <name type="scientific">Candidatus Chaera renei</name>
    <dbReference type="NCBI Taxonomy" id="2506947"/>
    <lineage>
        <taxon>Bacteria</taxon>
        <taxon>Candidatus Saccharimonadota</taxon>
        <taxon>Candidatus Saccharimonadia</taxon>
        <taxon>Candidatus Saccharimonadales</taxon>
        <taxon>Candidatus Saccharimonadaceae</taxon>
        <taxon>Candidatus Chaera</taxon>
    </lineage>
</organism>
<dbReference type="SUPFAM" id="SSF56176">
    <property type="entry name" value="FAD-binding/transporter-associated domain-like"/>
    <property type="match status" value="1"/>
</dbReference>
<dbReference type="Pfam" id="PF02913">
    <property type="entry name" value="FAD-oxidase_C"/>
    <property type="match status" value="1"/>
</dbReference>
<dbReference type="InterPro" id="IPR016169">
    <property type="entry name" value="FAD-bd_PCMH_sub2"/>
</dbReference>
<name>A0A4Q0AJR6_9BACT</name>
<comment type="caution">
    <text evidence="9">The sequence shown here is derived from an EMBL/GenBank/DDBJ whole genome shotgun (WGS) entry which is preliminary data.</text>
</comment>
<evidence type="ECO:0000313" key="9">
    <source>
        <dbReference type="EMBL" id="RWZ79687.1"/>
    </source>
</evidence>
<dbReference type="InterPro" id="IPR016166">
    <property type="entry name" value="FAD-bd_PCMH"/>
</dbReference>
<comment type="similarity">
    <text evidence="2">Belongs to the FAD-binding oxidoreductase/transferase type 4 family.</text>
</comment>
<evidence type="ECO:0000256" key="3">
    <source>
        <dbReference type="ARBA" id="ARBA00022630"/>
    </source>
</evidence>
<dbReference type="Gene3D" id="3.30.465.10">
    <property type="match status" value="2"/>
</dbReference>
<evidence type="ECO:0000256" key="7">
    <source>
        <dbReference type="ARBA" id="ARBA00038897"/>
    </source>
</evidence>
<keyword evidence="3" id="KW-0285">Flavoprotein</keyword>
<dbReference type="Pfam" id="PF01565">
    <property type="entry name" value="FAD_binding_4"/>
    <property type="match status" value="1"/>
</dbReference>
<comment type="cofactor">
    <cofactor evidence="1">
        <name>FAD</name>
        <dbReference type="ChEBI" id="CHEBI:57692"/>
    </cofactor>
</comment>
<dbReference type="Gene3D" id="1.10.45.10">
    <property type="entry name" value="Vanillyl-alcohol Oxidase, Chain A, domain 4"/>
    <property type="match status" value="1"/>
</dbReference>
<dbReference type="SUPFAM" id="SSF55103">
    <property type="entry name" value="FAD-linked oxidases, C-terminal domain"/>
    <property type="match status" value="1"/>
</dbReference>
<evidence type="ECO:0000256" key="4">
    <source>
        <dbReference type="ARBA" id="ARBA00022827"/>
    </source>
</evidence>
<reference evidence="9" key="1">
    <citation type="submission" date="2019-01" db="EMBL/GenBank/DDBJ databases">
        <title>Genomic signatures and co-occurrence patterns of the ultra-small Saccharimodia (Patescibacteria phylum) suggest a symbiotic lifestyle.</title>
        <authorList>
            <person name="Lemos L."/>
            <person name="Medeiros J."/>
            <person name="Andreote F."/>
            <person name="Fernandes G."/>
            <person name="Varani A."/>
            <person name="Oliveira G."/>
            <person name="Pylro V."/>
        </authorList>
    </citation>
    <scope>NUCLEOTIDE SEQUENCE [LARGE SCALE GENOMIC DNA]</scope>
    <source>
        <strain evidence="9">AMD01</strain>
    </source>
</reference>
<dbReference type="GO" id="GO:1903457">
    <property type="term" value="P:lactate catabolic process"/>
    <property type="evidence" value="ECO:0007669"/>
    <property type="project" value="TreeGrafter"/>
</dbReference>
<dbReference type="PROSITE" id="PS51387">
    <property type="entry name" value="FAD_PCMH"/>
    <property type="match status" value="1"/>
</dbReference>
<keyword evidence="5" id="KW-0809">Transit peptide</keyword>
<gene>
    <name evidence="9" type="ORF">EOT04_00705</name>
</gene>
<evidence type="ECO:0000313" key="10">
    <source>
        <dbReference type="Proteomes" id="UP000289269"/>
    </source>
</evidence>
<sequence length="546" mass="60810">MNKIARFLQEHLDGEVFASAAVREYFSTDASVLKIPPQMVVYPAGKNDVRKVARFCWQLAEKGRLLPITPRGRGTDQAGAAIGSGVVMAFPAHMNKLLEIDTKQRMVRLQPGANFGAVQDTLQTHGFYLPPYPASLNYSTIGGAIANNCAGERSLKYGPIADWVDQLEVVLANGEIIYTERVSKRELNRRKGLSTMEGEIYRQVDGLITDNWDLLKKYADSRQVSKNSSGYNLTAVKQSDGSFDLTPLFVGSQGTLGVVTEAILRFAPYTPQSELLVAEFASLEAAGQAVEELLKLKPCSLEMVDRRLLEFVQKHQPDLLKDLVGEDGAMPEVVLLAEFDNPSHKRSKLAKKAAKAIEGKVKRLRRSDEFYEQQRFWAIRHSAASVVNFNDSGRAALPIIEDGVVPRRALVEYIEKVYQLLDKHHLEAAVWGHAGDANLHLQPLLDLSKIAERQKAFKLMQEYYSMVIALGGSVTAEHGDGRLRSPYLVKQHGLDVVELFSQLKKIFDPYGTLNPGVKLHTDVADLVPLLRQDYSLRHLADHLPRT</sequence>
<dbReference type="InterPro" id="IPR016164">
    <property type="entry name" value="FAD-linked_Oxase-like_C"/>
</dbReference>
<evidence type="ECO:0000256" key="1">
    <source>
        <dbReference type="ARBA" id="ARBA00001974"/>
    </source>
</evidence>
<dbReference type="InterPro" id="IPR006094">
    <property type="entry name" value="Oxid_FAD_bind_N"/>
</dbReference>
<evidence type="ECO:0000256" key="5">
    <source>
        <dbReference type="ARBA" id="ARBA00022946"/>
    </source>
</evidence>
<dbReference type="InterPro" id="IPR004113">
    <property type="entry name" value="FAD-bd_oxidored_4_C"/>
</dbReference>
<dbReference type="Gene3D" id="3.30.70.2740">
    <property type="match status" value="1"/>
</dbReference>
<dbReference type="PANTHER" id="PTHR11748:SF111">
    <property type="entry name" value="D-LACTATE DEHYDROGENASE, MITOCHONDRIAL-RELATED"/>
    <property type="match status" value="1"/>
</dbReference>